<evidence type="ECO:0000313" key="9">
    <source>
        <dbReference type="Proteomes" id="UP000077684"/>
    </source>
</evidence>
<dbReference type="Proteomes" id="UP000077684">
    <property type="component" value="Unassembled WGS sequence"/>
</dbReference>
<keyword evidence="4 5" id="KW-0694">RNA-binding</keyword>
<feature type="compositionally biased region" description="Polar residues" evidence="6">
    <location>
        <begin position="561"/>
        <end position="570"/>
    </location>
</feature>
<dbReference type="Gene3D" id="3.30.70.1170">
    <property type="entry name" value="Sun protein, domain 3"/>
    <property type="match status" value="1"/>
</dbReference>
<accession>A0A8X7MXU2</accession>
<comment type="similarity">
    <text evidence="5">Belongs to the class I-like SAM-binding methyltransferase superfamily. RsmB/NOP family.</text>
</comment>
<evidence type="ECO:0000313" key="8">
    <source>
        <dbReference type="EMBL" id="KAE8253689.1"/>
    </source>
</evidence>
<proteinExistence type="inferred from homology"/>
<feature type="binding site" evidence="5">
    <location>
        <position position="290"/>
    </location>
    <ligand>
        <name>S-adenosyl-L-methionine</name>
        <dbReference type="ChEBI" id="CHEBI:59789"/>
    </ligand>
</feature>
<dbReference type="GO" id="GO:0008173">
    <property type="term" value="F:RNA methyltransferase activity"/>
    <property type="evidence" value="ECO:0007669"/>
    <property type="project" value="InterPro"/>
</dbReference>
<protein>
    <recommendedName>
        <fullName evidence="7">SAM-dependent MTase RsmB/NOP-type domain-containing protein</fullName>
    </recommendedName>
</protein>
<evidence type="ECO:0000256" key="2">
    <source>
        <dbReference type="ARBA" id="ARBA00022679"/>
    </source>
</evidence>
<feature type="compositionally biased region" description="Polar residues" evidence="6">
    <location>
        <begin position="312"/>
        <end position="323"/>
    </location>
</feature>
<comment type="caution">
    <text evidence="5">Lacks conserved residue(s) required for the propagation of feature annotation.</text>
</comment>
<feature type="binding site" evidence="5">
    <location>
        <position position="348"/>
    </location>
    <ligand>
        <name>S-adenosyl-L-methionine</name>
        <dbReference type="ChEBI" id="CHEBI:59789"/>
    </ligand>
</feature>
<evidence type="ECO:0000256" key="6">
    <source>
        <dbReference type="SAM" id="MobiDB-lite"/>
    </source>
</evidence>
<reference evidence="8" key="2">
    <citation type="journal article" date="2019" name="IMA Fungus">
        <title>Genome sequencing and comparison of five Tilletia species to identify candidate genes for the detection of regulated species infecting wheat.</title>
        <authorList>
            <person name="Nguyen H.D.T."/>
            <person name="Sultana T."/>
            <person name="Kesanakurti P."/>
            <person name="Hambleton S."/>
        </authorList>
    </citation>
    <scope>NUCLEOTIDE SEQUENCE</scope>
    <source>
        <strain evidence="8">DAOMC 236426</strain>
    </source>
</reference>
<dbReference type="EMBL" id="LWDE02000079">
    <property type="protein sequence ID" value="KAE8253689.1"/>
    <property type="molecule type" value="Genomic_DNA"/>
</dbReference>
<evidence type="ECO:0000256" key="3">
    <source>
        <dbReference type="ARBA" id="ARBA00022691"/>
    </source>
</evidence>
<dbReference type="GO" id="GO:0005730">
    <property type="term" value="C:nucleolus"/>
    <property type="evidence" value="ECO:0007669"/>
    <property type="project" value="TreeGrafter"/>
</dbReference>
<feature type="binding site" evidence="5">
    <location>
        <position position="368"/>
    </location>
    <ligand>
        <name>S-adenosyl-L-methionine</name>
        <dbReference type="ChEBI" id="CHEBI:59789"/>
    </ligand>
</feature>
<feature type="compositionally biased region" description="Basic residues" evidence="6">
    <location>
        <begin position="578"/>
        <end position="591"/>
    </location>
</feature>
<feature type="region of interest" description="Disordered" evidence="6">
    <location>
        <begin position="555"/>
        <end position="598"/>
    </location>
</feature>
<keyword evidence="9" id="KW-1185">Reference proteome</keyword>
<dbReference type="PANTHER" id="PTHR22807">
    <property type="entry name" value="NOP2 YEAST -RELATED NOL1/NOP2/FMU SUN DOMAIN-CONTAINING"/>
    <property type="match status" value="1"/>
</dbReference>
<feature type="region of interest" description="Disordered" evidence="6">
    <location>
        <begin position="382"/>
        <end position="423"/>
    </location>
</feature>
<dbReference type="Pfam" id="PF01189">
    <property type="entry name" value="Methyltr_RsmB-F"/>
    <property type="match status" value="1"/>
</dbReference>
<gene>
    <name evidence="8" type="ORF">A4X06_0g1270</name>
</gene>
<reference evidence="8" key="1">
    <citation type="submission" date="2016-04" db="EMBL/GenBank/DDBJ databases">
        <authorList>
            <person name="Nguyen H.D."/>
            <person name="Samba Siva P."/>
            <person name="Cullis J."/>
            <person name="Levesque C.A."/>
            <person name="Hambleton S."/>
        </authorList>
    </citation>
    <scope>NUCLEOTIDE SEQUENCE</scope>
    <source>
        <strain evidence="8">DAOMC 236426</strain>
    </source>
</reference>
<feature type="domain" description="SAM-dependent MTase RsmB/NOP-type" evidence="7">
    <location>
        <begin position="157"/>
        <end position="552"/>
    </location>
</feature>
<dbReference type="Gene3D" id="3.40.50.150">
    <property type="entry name" value="Vaccinia Virus protein VP39"/>
    <property type="match status" value="1"/>
</dbReference>
<dbReference type="PANTHER" id="PTHR22807:SF4">
    <property type="entry name" value="28S RRNA (CYTOSINE-C(5))-METHYLTRANSFERASE"/>
    <property type="match status" value="1"/>
</dbReference>
<dbReference type="InterPro" id="IPR029063">
    <property type="entry name" value="SAM-dependent_MTases_sf"/>
</dbReference>
<dbReference type="PRINTS" id="PR02008">
    <property type="entry name" value="RCMTFAMILY"/>
</dbReference>
<dbReference type="AlphaFoldDB" id="A0A8X7MXU2"/>
<dbReference type="InterPro" id="IPR049560">
    <property type="entry name" value="MeTrfase_RsmB-F_NOP2_cat"/>
</dbReference>
<feature type="compositionally biased region" description="Low complexity" evidence="6">
    <location>
        <begin position="413"/>
        <end position="423"/>
    </location>
</feature>
<keyword evidence="2 5" id="KW-0808">Transferase</keyword>
<feature type="active site" description="Nucleophile" evidence="5">
    <location>
        <position position="460"/>
    </location>
</feature>
<dbReference type="GO" id="GO:0070475">
    <property type="term" value="P:rRNA base methylation"/>
    <property type="evidence" value="ECO:0007669"/>
    <property type="project" value="TreeGrafter"/>
</dbReference>
<keyword evidence="1 5" id="KW-0489">Methyltransferase</keyword>
<keyword evidence="3 5" id="KW-0949">S-adenosyl-L-methionine</keyword>
<dbReference type="Pfam" id="PF21148">
    <property type="entry name" value="NSUN5_fdxn-like"/>
    <property type="match status" value="1"/>
</dbReference>
<dbReference type="SUPFAM" id="SSF53335">
    <property type="entry name" value="S-adenosyl-L-methionine-dependent methyltransferases"/>
    <property type="match status" value="1"/>
</dbReference>
<dbReference type="GO" id="GO:0003723">
    <property type="term" value="F:RNA binding"/>
    <property type="evidence" value="ECO:0007669"/>
    <property type="project" value="UniProtKB-UniRule"/>
</dbReference>
<organism evidence="8 9">
    <name type="scientific">Tilletia controversa</name>
    <name type="common">dwarf bunt fungus</name>
    <dbReference type="NCBI Taxonomy" id="13291"/>
    <lineage>
        <taxon>Eukaryota</taxon>
        <taxon>Fungi</taxon>
        <taxon>Dikarya</taxon>
        <taxon>Basidiomycota</taxon>
        <taxon>Ustilaginomycotina</taxon>
        <taxon>Exobasidiomycetes</taxon>
        <taxon>Tilletiales</taxon>
        <taxon>Tilletiaceae</taxon>
        <taxon>Tilletia</taxon>
    </lineage>
</organism>
<feature type="region of interest" description="Disordered" evidence="6">
    <location>
        <begin position="312"/>
        <end position="332"/>
    </location>
</feature>
<evidence type="ECO:0000256" key="5">
    <source>
        <dbReference type="PROSITE-ProRule" id="PRU01023"/>
    </source>
</evidence>
<dbReference type="PROSITE" id="PS51686">
    <property type="entry name" value="SAM_MT_RSMB_NOP"/>
    <property type="match status" value="1"/>
</dbReference>
<feature type="compositionally biased region" description="Polar residues" evidence="6">
    <location>
        <begin position="400"/>
        <end position="412"/>
    </location>
</feature>
<name>A0A8X7MXU2_9BASI</name>
<evidence type="ECO:0000256" key="4">
    <source>
        <dbReference type="ARBA" id="ARBA00022884"/>
    </source>
</evidence>
<dbReference type="InterPro" id="IPR001678">
    <property type="entry name" value="MeTrfase_RsmB-F_NOP2_dom"/>
</dbReference>
<evidence type="ECO:0000256" key="1">
    <source>
        <dbReference type="ARBA" id="ARBA00022603"/>
    </source>
</evidence>
<dbReference type="InterPro" id="IPR049561">
    <property type="entry name" value="NSUN5_7_fdxn-like"/>
</dbReference>
<comment type="caution">
    <text evidence="8">The sequence shown here is derived from an EMBL/GenBank/DDBJ whole genome shotgun (WGS) entry which is preliminary data.</text>
</comment>
<evidence type="ECO:0000259" key="7">
    <source>
        <dbReference type="PROSITE" id="PS51686"/>
    </source>
</evidence>
<sequence>MDFYLRTAQVLDRASLAQSSLKSHVAALSQTQGDAKRLLALSVSCLSYKPTLDGLVAFAKKDLLSSPRDWKVFESAVARSALARTEDTKAAKGKAGSLLLVLLHDLLLSPKKAIQASAAWPPHALLLKHKTRLRAELTRVQIRAGKSRVEELRLGGQDRERAERIPRWARVNEGKTSVAAVIVRLEQEGWKQVEGPQLSKGRNFMLSPHIPSLLAFHPSSTSALLSHELYSSGQLILQDLASCFPAQILASDYQRRGRSLEAIDATAAPGNKTSHLSALLGSTASVTAFEMSPQRYQTLTSQLTKAGCLTTSTNKQEAASSTANKKRKRADLPVSATGTLNVTALRADFLETEPADARWHNVELMLLDPSCSGTGIVNRLDYLSGAGPSTEEQEEDDTVPPTSTKSDPQSKPSTAAASSSSSSSSSALTARLTALSAFQLTMVKHAMRFPHLQRIVYSTCSIHAEEDEHVVVAALESAEAQEGGWRLMGREKVLPAWPVRGRVEDCKGDTVIAESVIRCVPGGELSRVRGVELGTVHIEASNGFFVAAFERTLAEDEKESPSTVSNQAAQQPEGPEAKKRKQKKKKNKKTVAKSVEEQ</sequence>
<dbReference type="InterPro" id="IPR023267">
    <property type="entry name" value="RCMT"/>
</dbReference>